<dbReference type="EC" id="2.7.7.79" evidence="6"/>
<dbReference type="FunFam" id="3.30.70.3000:FF:000002">
    <property type="entry name" value="tRNA(His) guanylyltransferase 1"/>
    <property type="match status" value="2"/>
</dbReference>
<name>A0AAD4JI36_PERFH</name>
<comment type="similarity">
    <text evidence="5">Belongs to the tRNA(His) guanylyltransferase family.</text>
</comment>
<reference evidence="23 24" key="1">
    <citation type="journal article" date="2021" name="Nat. Commun.">
        <title>Incipient diploidization of the medicinal plant Perilla within 10,000 years.</title>
        <authorList>
            <person name="Zhang Y."/>
            <person name="Shen Q."/>
            <person name="Leng L."/>
            <person name="Zhang D."/>
            <person name="Chen S."/>
            <person name="Shi Y."/>
            <person name="Ning Z."/>
            <person name="Chen S."/>
        </authorList>
    </citation>
    <scope>NUCLEOTIDE SEQUENCE [LARGE SCALE GENOMIC DNA]</scope>
    <source>
        <strain evidence="24">cv. PC099</strain>
    </source>
</reference>
<organism evidence="23 24">
    <name type="scientific">Perilla frutescens var. hirtella</name>
    <name type="common">Perilla citriodora</name>
    <name type="synonym">Perilla setoyensis</name>
    <dbReference type="NCBI Taxonomy" id="608512"/>
    <lineage>
        <taxon>Eukaryota</taxon>
        <taxon>Viridiplantae</taxon>
        <taxon>Streptophyta</taxon>
        <taxon>Embryophyta</taxon>
        <taxon>Tracheophyta</taxon>
        <taxon>Spermatophyta</taxon>
        <taxon>Magnoliopsida</taxon>
        <taxon>eudicotyledons</taxon>
        <taxon>Gunneridae</taxon>
        <taxon>Pentapetalae</taxon>
        <taxon>asterids</taxon>
        <taxon>lamiids</taxon>
        <taxon>Lamiales</taxon>
        <taxon>Lamiaceae</taxon>
        <taxon>Nepetoideae</taxon>
        <taxon>Elsholtzieae</taxon>
        <taxon>Perilla</taxon>
    </lineage>
</organism>
<keyword evidence="10" id="KW-0479">Metal-binding</keyword>
<evidence type="ECO:0000256" key="21">
    <source>
        <dbReference type="SAM" id="SignalP"/>
    </source>
</evidence>
<evidence type="ECO:0000256" key="8">
    <source>
        <dbReference type="ARBA" id="ARBA00022694"/>
    </source>
</evidence>
<comment type="caution">
    <text evidence="23">The sequence shown here is derived from an EMBL/GenBank/DDBJ whole genome shotgun (WGS) entry which is preliminary data.</text>
</comment>
<dbReference type="Pfam" id="PF14413">
    <property type="entry name" value="Thg1C"/>
    <property type="match status" value="2"/>
</dbReference>
<dbReference type="InterPro" id="IPR007537">
    <property type="entry name" value="tRNAHis_GuaTrfase_Thg1"/>
</dbReference>
<evidence type="ECO:0000256" key="5">
    <source>
        <dbReference type="ARBA" id="ARBA00010113"/>
    </source>
</evidence>
<dbReference type="GO" id="GO:0008193">
    <property type="term" value="F:tRNA guanylyltransferase activity"/>
    <property type="evidence" value="ECO:0007669"/>
    <property type="project" value="UniProtKB-EC"/>
</dbReference>
<dbReference type="SMART" id="SM00768">
    <property type="entry name" value="X8"/>
    <property type="match status" value="1"/>
</dbReference>
<keyword evidence="11 21" id="KW-0732">Signal</keyword>
<dbReference type="Gene3D" id="1.20.58.1040">
    <property type="match status" value="1"/>
</dbReference>
<evidence type="ECO:0000313" key="23">
    <source>
        <dbReference type="EMBL" id="KAH6833704.1"/>
    </source>
</evidence>
<evidence type="ECO:0000256" key="2">
    <source>
        <dbReference type="ARBA" id="ARBA00002939"/>
    </source>
</evidence>
<keyword evidence="15" id="KW-0342">GTP-binding</keyword>
<evidence type="ECO:0000256" key="7">
    <source>
        <dbReference type="ARBA" id="ARBA00022679"/>
    </source>
</evidence>
<keyword evidence="12" id="KW-0547">Nucleotide-binding</keyword>
<dbReference type="Gene3D" id="3.20.20.80">
    <property type="entry name" value="Glycosidases"/>
    <property type="match status" value="1"/>
</dbReference>
<dbReference type="InterPro" id="IPR017853">
    <property type="entry name" value="GH"/>
</dbReference>
<comment type="catalytic activity">
    <reaction evidence="18">
        <text>a 5'-end ribonucleotide-tRNA(His) + GTP + ATP + H2O = a 5'-end phospho-guanosine-ribonucleotide-tRNA(His) + AMP + 2 diphosphate + H(+)</text>
        <dbReference type="Rhea" id="RHEA:54564"/>
        <dbReference type="Rhea" id="RHEA-COMP:14193"/>
        <dbReference type="Rhea" id="RHEA-COMP:14917"/>
        <dbReference type="ChEBI" id="CHEBI:15377"/>
        <dbReference type="ChEBI" id="CHEBI:15378"/>
        <dbReference type="ChEBI" id="CHEBI:30616"/>
        <dbReference type="ChEBI" id="CHEBI:33019"/>
        <dbReference type="ChEBI" id="CHEBI:37565"/>
        <dbReference type="ChEBI" id="CHEBI:138282"/>
        <dbReference type="ChEBI" id="CHEBI:141847"/>
        <dbReference type="ChEBI" id="CHEBI:456215"/>
        <dbReference type="EC" id="2.7.7.79"/>
    </reaction>
</comment>
<dbReference type="GO" id="GO:0006400">
    <property type="term" value="P:tRNA modification"/>
    <property type="evidence" value="ECO:0007669"/>
    <property type="project" value="InterPro"/>
</dbReference>
<dbReference type="GO" id="GO:0000287">
    <property type="term" value="F:magnesium ion binding"/>
    <property type="evidence" value="ECO:0007669"/>
    <property type="project" value="InterPro"/>
</dbReference>
<keyword evidence="7" id="KW-0808">Transferase</keyword>
<evidence type="ECO:0000256" key="11">
    <source>
        <dbReference type="ARBA" id="ARBA00022729"/>
    </source>
</evidence>
<accession>A0AAD4JI36</accession>
<dbReference type="PANTHER" id="PTHR12729:SF6">
    <property type="entry name" value="TRNA(HIS) GUANYLYLTRANSFERASE-RELATED"/>
    <property type="match status" value="1"/>
</dbReference>
<dbReference type="Proteomes" id="UP001190926">
    <property type="component" value="Unassembled WGS sequence"/>
</dbReference>
<dbReference type="PROSITE" id="PS00587">
    <property type="entry name" value="GLYCOSYL_HYDROL_F17"/>
    <property type="match status" value="1"/>
</dbReference>
<keyword evidence="8" id="KW-0819">tRNA processing</keyword>
<dbReference type="Gene3D" id="3.30.70.3000">
    <property type="match status" value="2"/>
</dbReference>
<comment type="function">
    <text evidence="2">Adds a GMP to the 5'-end of tRNA(His) after transcription and RNase P cleavage.</text>
</comment>
<dbReference type="InterPro" id="IPR000490">
    <property type="entry name" value="Glyco_hydro_17"/>
</dbReference>
<evidence type="ECO:0000256" key="20">
    <source>
        <dbReference type="RuleBase" id="RU004336"/>
    </source>
</evidence>
<keyword evidence="13 20" id="KW-0378">Hydrolase</keyword>
<keyword evidence="14" id="KW-0460">Magnesium</keyword>
<feature type="domain" description="X8" evidence="22">
    <location>
        <begin position="373"/>
        <end position="456"/>
    </location>
</feature>
<dbReference type="InterPro" id="IPR025845">
    <property type="entry name" value="Thg1_C_dom"/>
</dbReference>
<keyword evidence="17 20" id="KW-0326">Glycosidase</keyword>
<feature type="signal peptide" evidence="21">
    <location>
        <begin position="1"/>
        <end position="25"/>
    </location>
</feature>
<dbReference type="GO" id="GO:0005525">
    <property type="term" value="F:GTP binding"/>
    <property type="evidence" value="ECO:0007669"/>
    <property type="project" value="UniProtKB-KW"/>
</dbReference>
<feature type="chain" id="PRO_5041955937" description="tRNA(His) guanylyltransferase" evidence="21">
    <location>
        <begin position="26"/>
        <end position="1039"/>
    </location>
</feature>
<evidence type="ECO:0000256" key="19">
    <source>
        <dbReference type="RuleBase" id="RU004335"/>
    </source>
</evidence>
<evidence type="ECO:0000256" key="18">
    <source>
        <dbReference type="ARBA" id="ARBA00047281"/>
    </source>
</evidence>
<dbReference type="EMBL" id="SDAM02000055">
    <property type="protein sequence ID" value="KAH6833704.1"/>
    <property type="molecule type" value="Genomic_DNA"/>
</dbReference>
<dbReference type="InterPro" id="IPR024956">
    <property type="entry name" value="tRNAHis_GuaTrfase_cat"/>
</dbReference>
<keyword evidence="9 23" id="KW-0548">Nucleotidyltransferase</keyword>
<proteinExistence type="inferred from homology"/>
<protein>
    <recommendedName>
        <fullName evidence="6">tRNA(His) guanylyltransferase</fullName>
        <ecNumber evidence="6">2.7.7.79</ecNumber>
    </recommendedName>
</protein>
<comment type="cofactor">
    <cofactor evidence="1">
        <name>Mg(2+)</name>
        <dbReference type="ChEBI" id="CHEBI:18420"/>
    </cofactor>
</comment>
<evidence type="ECO:0000256" key="9">
    <source>
        <dbReference type="ARBA" id="ARBA00022695"/>
    </source>
</evidence>
<dbReference type="Pfam" id="PF04446">
    <property type="entry name" value="Thg1"/>
    <property type="match status" value="2"/>
</dbReference>
<dbReference type="GO" id="GO:0005654">
    <property type="term" value="C:nucleoplasm"/>
    <property type="evidence" value="ECO:0007669"/>
    <property type="project" value="UniProtKB-SubCell"/>
</dbReference>
<dbReference type="Pfam" id="PF07983">
    <property type="entry name" value="X8"/>
    <property type="match status" value="1"/>
</dbReference>
<evidence type="ECO:0000256" key="12">
    <source>
        <dbReference type="ARBA" id="ARBA00022741"/>
    </source>
</evidence>
<dbReference type="GO" id="GO:0005975">
    <property type="term" value="P:carbohydrate metabolic process"/>
    <property type="evidence" value="ECO:0007669"/>
    <property type="project" value="InterPro"/>
</dbReference>
<dbReference type="SUPFAM" id="SSF51445">
    <property type="entry name" value="(Trans)glycosidases"/>
    <property type="match status" value="1"/>
</dbReference>
<evidence type="ECO:0000259" key="22">
    <source>
        <dbReference type="SMART" id="SM00768"/>
    </source>
</evidence>
<gene>
    <name evidence="23" type="ORF">C2S53_005111</name>
</gene>
<dbReference type="FunFam" id="3.20.20.80:FF:000008">
    <property type="entry name" value="Glucan endo-1,3-beta-glucosidase 5"/>
    <property type="match status" value="1"/>
</dbReference>
<evidence type="ECO:0000256" key="14">
    <source>
        <dbReference type="ARBA" id="ARBA00022842"/>
    </source>
</evidence>
<evidence type="ECO:0000256" key="17">
    <source>
        <dbReference type="ARBA" id="ARBA00023295"/>
    </source>
</evidence>
<evidence type="ECO:0000256" key="4">
    <source>
        <dbReference type="ARBA" id="ARBA00008773"/>
    </source>
</evidence>
<evidence type="ECO:0000256" key="13">
    <source>
        <dbReference type="ARBA" id="ARBA00022801"/>
    </source>
</evidence>
<evidence type="ECO:0000256" key="16">
    <source>
        <dbReference type="ARBA" id="ARBA00023242"/>
    </source>
</evidence>
<evidence type="ECO:0000256" key="6">
    <source>
        <dbReference type="ARBA" id="ARBA00012511"/>
    </source>
</evidence>
<keyword evidence="16" id="KW-0539">Nucleus</keyword>
<evidence type="ECO:0000256" key="15">
    <source>
        <dbReference type="ARBA" id="ARBA00023134"/>
    </source>
</evidence>
<dbReference type="PANTHER" id="PTHR12729">
    <property type="entry name" value="TRNA(HIS) GUANYLYLTRANSFERASE-RELATED"/>
    <property type="match status" value="1"/>
</dbReference>
<keyword evidence="24" id="KW-1185">Reference proteome</keyword>
<evidence type="ECO:0000313" key="24">
    <source>
        <dbReference type="Proteomes" id="UP001190926"/>
    </source>
</evidence>
<evidence type="ECO:0000256" key="3">
    <source>
        <dbReference type="ARBA" id="ARBA00004642"/>
    </source>
</evidence>
<dbReference type="Pfam" id="PF00332">
    <property type="entry name" value="Glyco_hydro_17"/>
    <property type="match status" value="1"/>
</dbReference>
<sequence length="1039" mass="118521">MKTRTWAAALVAAAVAVQLMHVVEGIGVNWGNQAAQNIDPTNIVQMLKDNKIYKVKLFDSDPWVVKQFAGTGIEVMLGIPNLHLASLADRYKHAKEWVKKNLTRHIYDGGVDIRASAKGSVPECMNFNFGTKSYEGANLATTFPALWNIQKAINAAGLGDRIKATIPQNADVYDSGTKGPSAGDFRADIRPTMKEIVQFLRDNNAPFLVNIYPFLSLSLNKNFPIAFAFFDGGAPSVNDNGISYTNMFDANLDTLVWSLRKAGAGSVPIIVGEIGWPTDGDKYATVDLARKFYDGFFKKMATKKGTPLYPGPIEYYLFSFTDENQKSIDPGDFERHWGVFRYDGQPKFAMDITGKGNGKMPVGAKSVKYLESKWCVYLNDGADPTKISSSMDYACSRGDCTPLNYGGPCSKLDAASKVSYAYNMYFQISAQDVETCDYDGMAQIVEKNASSLSRRAAAPPVAHRRSLVVAAQQPQERFSTLCRTGVAAVVRCRREMANSKYEYVKSFEVEDEIMLPNFIVVRVDGRDFRRFSEVHEFEKPNDKEALDLMNECAKAVLEQFPDVIFSYGYSDEYSFIFRKETKFYQRRGSKILSLIVSFFTSTYVTKWRTLFPQKDLKYAPSFRARVVCCASLEVLQSYLLWRQYECHINNQYDTCLWQLIKSGKSKEEAEETLKGSLKQDKNELLYQCFNINYKKDIPEMFRQGTCTLKTEVEDIVKYKDDGCPVKRRRRKVITVHSENIASKRFWNEKLCLLKELGQFTEDLNKTRPEYVKSFQYGSKLMLSTWIVIRIDGCHFHRFSDVHEFEKPNDAQALDLMNSCAAAVLEEFKDIVFAYGVSDEYSFVLKKDSQLYQRRASEIVSAVVSYFSSMYTMRWNEFFPNKEMKYLPYFDGRAVCYPSCEIIKDYLAWRQVDCHINNQYNTCFWLLVKSGKSKSDAQNYLKGTQTQEKNELLDQLSGIVDYYNTLPPMFRQGSSVYWDKETKLQDDEEGAAGKSRRIVVVRYENIIDAGFWEAHPQILDEKMDRFKTQVIGSNGHCING</sequence>
<evidence type="ECO:0000256" key="1">
    <source>
        <dbReference type="ARBA" id="ARBA00001946"/>
    </source>
</evidence>
<dbReference type="AlphaFoldDB" id="A0AAD4JI36"/>
<dbReference type="InterPro" id="IPR012946">
    <property type="entry name" value="X8"/>
</dbReference>
<evidence type="ECO:0000256" key="10">
    <source>
        <dbReference type="ARBA" id="ARBA00022723"/>
    </source>
</evidence>
<dbReference type="GO" id="GO:0004553">
    <property type="term" value="F:hydrolase activity, hydrolyzing O-glycosyl compounds"/>
    <property type="evidence" value="ECO:0007669"/>
    <property type="project" value="InterPro"/>
</dbReference>
<dbReference type="InterPro" id="IPR038469">
    <property type="entry name" value="tRNAHis_GuaTrfase_Thg1_sf"/>
</dbReference>
<comment type="similarity">
    <text evidence="4 19">Belongs to the glycosyl hydrolase 17 family.</text>
</comment>
<comment type="subcellular location">
    <subcellularLocation>
        <location evidence="3">Nucleus</location>
        <location evidence="3">Nucleoplasm</location>
    </subcellularLocation>
</comment>